<evidence type="ECO:0000256" key="5">
    <source>
        <dbReference type="ARBA" id="ARBA00022989"/>
    </source>
</evidence>
<keyword evidence="6 8" id="KW-0472">Membrane</keyword>
<dbReference type="AlphaFoldDB" id="C9SRH4"/>
<feature type="region of interest" description="Disordered" evidence="7">
    <location>
        <begin position="197"/>
        <end position="257"/>
    </location>
</feature>
<dbReference type="PIRSF" id="PIRSF004810">
    <property type="entry name" value="ChrA"/>
    <property type="match status" value="1"/>
</dbReference>
<protein>
    <submittedName>
        <fullName evidence="9">Chromate transporter</fullName>
    </submittedName>
</protein>
<evidence type="ECO:0000256" key="6">
    <source>
        <dbReference type="ARBA" id="ARBA00023136"/>
    </source>
</evidence>
<sequence>MAIRKSTSWRTARVSKKLWSTFRTNYHLGFTAFGGPPVHFKILREKFVVKLGWIDEQIYQELFSVCQAFSGPGSTKMHYCINLIHDGFLSALLGFFIWSLPGALGMYGLSRRISNVGDSLPGPVYALLSGLNASTVALCAVRCQLSEASLILDRMMSRRSAAGSLHACGISLLMLCSVVTVCMTFAGFIPRQRCAGTGQESRKKSRAPENESIELPETQRDDRSSAVSREHEAPPNRNDAVDTLPITENQRSEAETEPRVVPTERVLDFSWAIGLAIIVFFLITFTVVMVLRGVLPTKPLLYSFFANMYLAGTIIFGGGPVVIPLLREYVVAEGWVSPRDFLIGLAIQQSFPGPNFNFAVYLGALTAINGGYSSAAGAVLGYIGIFAPGLITVHGTMGIWSAIRGLRWVKSLLRGVNAGAVGLIYTAVYRLWQIGYIDQDFQQGTSLAQEPWWVVVTASSFVFGYSFSVNPPVVIVMGAVLGLTWYGVVTA</sequence>
<dbReference type="Proteomes" id="UP000008698">
    <property type="component" value="Unassembled WGS sequence"/>
</dbReference>
<comment type="similarity">
    <text evidence="2">Belongs to the chromate ion transporter (CHR) (TC 2.A.51) family.</text>
</comment>
<accession>C9SRH4</accession>
<proteinExistence type="inferred from homology"/>
<evidence type="ECO:0000256" key="8">
    <source>
        <dbReference type="SAM" id="Phobius"/>
    </source>
</evidence>
<dbReference type="OrthoDB" id="2160638at2759"/>
<feature type="transmembrane region" description="Helical" evidence="8">
    <location>
        <begin position="379"/>
        <end position="400"/>
    </location>
</feature>
<keyword evidence="3" id="KW-1003">Cell membrane</keyword>
<feature type="transmembrane region" description="Helical" evidence="8">
    <location>
        <begin position="452"/>
        <end position="485"/>
    </location>
</feature>
<keyword evidence="5 8" id="KW-1133">Transmembrane helix</keyword>
<evidence type="ECO:0000313" key="9">
    <source>
        <dbReference type="EMBL" id="EEY21389.1"/>
    </source>
</evidence>
<dbReference type="eggNOG" id="ENOG502QRJG">
    <property type="taxonomic scope" value="Eukaryota"/>
</dbReference>
<evidence type="ECO:0000256" key="3">
    <source>
        <dbReference type="ARBA" id="ARBA00022475"/>
    </source>
</evidence>
<evidence type="ECO:0000256" key="4">
    <source>
        <dbReference type="ARBA" id="ARBA00022692"/>
    </source>
</evidence>
<dbReference type="PANTHER" id="PTHR33567">
    <property type="entry name" value="CHROMATE ION TRANSPORTER (EUROFUNG)"/>
    <property type="match status" value="1"/>
</dbReference>
<gene>
    <name evidence="9" type="ORF">VDBG_07499</name>
</gene>
<evidence type="ECO:0000256" key="7">
    <source>
        <dbReference type="SAM" id="MobiDB-lite"/>
    </source>
</evidence>
<dbReference type="GeneID" id="9537270"/>
<feature type="transmembrane region" description="Helical" evidence="8">
    <location>
        <begin position="83"/>
        <end position="104"/>
    </location>
</feature>
<name>C9SRH4_VERA1</name>
<feature type="transmembrane region" description="Helical" evidence="8">
    <location>
        <begin position="164"/>
        <end position="189"/>
    </location>
</feature>
<comment type="subcellular location">
    <subcellularLocation>
        <location evidence="1">Cell membrane</location>
        <topology evidence="1">Multi-pass membrane protein</topology>
    </subcellularLocation>
</comment>
<evidence type="ECO:0000313" key="10">
    <source>
        <dbReference type="Proteomes" id="UP000008698"/>
    </source>
</evidence>
<dbReference type="KEGG" id="val:VDBG_07499"/>
<organism evidence="10">
    <name type="scientific">Verticillium alfalfae (strain VaMs.102 / ATCC MYA-4576 / FGSC 10136)</name>
    <name type="common">Verticillium wilt of alfalfa</name>
    <name type="synonym">Verticillium albo-atrum</name>
    <dbReference type="NCBI Taxonomy" id="526221"/>
    <lineage>
        <taxon>Eukaryota</taxon>
        <taxon>Fungi</taxon>
        <taxon>Dikarya</taxon>
        <taxon>Ascomycota</taxon>
        <taxon>Pezizomycotina</taxon>
        <taxon>Sordariomycetes</taxon>
        <taxon>Hypocreomycetidae</taxon>
        <taxon>Glomerellales</taxon>
        <taxon>Plectosphaerellaceae</taxon>
        <taxon>Verticillium</taxon>
    </lineage>
</organism>
<evidence type="ECO:0000256" key="2">
    <source>
        <dbReference type="ARBA" id="ARBA00005262"/>
    </source>
</evidence>
<dbReference type="Pfam" id="PF02417">
    <property type="entry name" value="Chromate_transp"/>
    <property type="match status" value="2"/>
</dbReference>
<evidence type="ECO:0000256" key="1">
    <source>
        <dbReference type="ARBA" id="ARBA00004651"/>
    </source>
</evidence>
<keyword evidence="10" id="KW-1185">Reference proteome</keyword>
<dbReference type="OMA" id="GMEPFWV"/>
<dbReference type="InterPro" id="IPR003370">
    <property type="entry name" value="Chromate_transpt"/>
</dbReference>
<feature type="transmembrane region" description="Helical" evidence="8">
    <location>
        <begin position="124"/>
        <end position="143"/>
    </location>
</feature>
<dbReference type="RefSeq" id="XP_003002040.1">
    <property type="nucleotide sequence ID" value="XM_003001994.1"/>
</dbReference>
<reference evidence="10" key="1">
    <citation type="journal article" date="2011" name="PLoS Pathog.">
        <title>Comparative genomics yields insights into niche adaptation of plant vascular wilt pathogens.</title>
        <authorList>
            <person name="Klosterman S.J."/>
            <person name="Subbarao K.V."/>
            <person name="Kang S."/>
            <person name="Veronese P."/>
            <person name="Gold S.E."/>
            <person name="Thomma B.P.H.J."/>
            <person name="Chen Z."/>
            <person name="Henrissat B."/>
            <person name="Lee Y.-H."/>
            <person name="Park J."/>
            <person name="Garcia-Pedrajas M.D."/>
            <person name="Barbara D.J."/>
            <person name="Anchieta A."/>
            <person name="de Jonge R."/>
            <person name="Santhanam P."/>
            <person name="Maruthachalam K."/>
            <person name="Atallah Z."/>
            <person name="Amyotte S.G."/>
            <person name="Paz Z."/>
            <person name="Inderbitzin P."/>
            <person name="Hayes R.J."/>
            <person name="Heiman D.I."/>
            <person name="Young S."/>
            <person name="Zeng Q."/>
            <person name="Engels R."/>
            <person name="Galagan J."/>
            <person name="Cuomo C.A."/>
            <person name="Dobinson K.F."/>
            <person name="Ma L.-J."/>
        </authorList>
    </citation>
    <scope>NUCLEOTIDE SEQUENCE [LARGE SCALE GENOMIC DNA]</scope>
    <source>
        <strain evidence="10">VaMs.102 / ATCC MYA-4576 / FGSC 10136</strain>
    </source>
</reference>
<keyword evidence="4 8" id="KW-0812">Transmembrane</keyword>
<dbReference type="GO" id="GO:0015109">
    <property type="term" value="F:chromate transmembrane transporter activity"/>
    <property type="evidence" value="ECO:0007669"/>
    <property type="project" value="InterPro"/>
</dbReference>
<feature type="compositionally biased region" description="Basic and acidic residues" evidence="7">
    <location>
        <begin position="200"/>
        <end position="209"/>
    </location>
</feature>
<dbReference type="GO" id="GO:0005886">
    <property type="term" value="C:plasma membrane"/>
    <property type="evidence" value="ECO:0007669"/>
    <property type="project" value="UniProtKB-SubCell"/>
</dbReference>
<feature type="compositionally biased region" description="Basic and acidic residues" evidence="7">
    <location>
        <begin position="217"/>
        <end position="234"/>
    </location>
</feature>
<feature type="transmembrane region" description="Helical" evidence="8">
    <location>
        <begin position="412"/>
        <end position="432"/>
    </location>
</feature>
<dbReference type="PANTHER" id="PTHR33567:SF3">
    <property type="entry name" value="CHROMATE ION TRANSPORTER (EUROFUNG)"/>
    <property type="match status" value="1"/>
</dbReference>
<feature type="transmembrane region" description="Helical" evidence="8">
    <location>
        <begin position="300"/>
        <end position="323"/>
    </location>
</feature>
<dbReference type="HOGENOM" id="CLU_018106_0_2_1"/>
<feature type="transmembrane region" description="Helical" evidence="8">
    <location>
        <begin position="269"/>
        <end position="291"/>
    </location>
</feature>
<dbReference type="EMBL" id="DS985223">
    <property type="protein sequence ID" value="EEY21389.1"/>
    <property type="molecule type" value="Genomic_DNA"/>
</dbReference>
<dbReference type="InterPro" id="IPR014047">
    <property type="entry name" value="Chr_Tranpt_l_chain"/>
</dbReference>